<keyword evidence="2" id="KW-1185">Reference proteome</keyword>
<sequence>MQILARIGPSEVLITGTLKDWSIVDILASISAPTLLINGRFDEAQNVGVLPFFLHIPKVRCVQFVDSSHMTFHEERESYIDVVERSLKEM</sequence>
<dbReference type="EMBL" id="KV722338">
    <property type="protein sequence ID" value="OCH95099.1"/>
    <property type="molecule type" value="Genomic_DNA"/>
</dbReference>
<dbReference type="AlphaFoldDB" id="A0A8E2DT26"/>
<organism evidence="1 2">
    <name type="scientific">Obba rivulosa</name>
    <dbReference type="NCBI Taxonomy" id="1052685"/>
    <lineage>
        <taxon>Eukaryota</taxon>
        <taxon>Fungi</taxon>
        <taxon>Dikarya</taxon>
        <taxon>Basidiomycota</taxon>
        <taxon>Agaricomycotina</taxon>
        <taxon>Agaricomycetes</taxon>
        <taxon>Polyporales</taxon>
        <taxon>Gelatoporiaceae</taxon>
        <taxon>Obba</taxon>
    </lineage>
</organism>
<dbReference type="InterPro" id="IPR029058">
    <property type="entry name" value="AB_hydrolase_fold"/>
</dbReference>
<reference evidence="1 2" key="1">
    <citation type="submission" date="2016-07" db="EMBL/GenBank/DDBJ databases">
        <title>Draft genome of the white-rot fungus Obba rivulosa 3A-2.</title>
        <authorList>
            <consortium name="DOE Joint Genome Institute"/>
            <person name="Miettinen O."/>
            <person name="Riley R."/>
            <person name="Acob R."/>
            <person name="Barry K."/>
            <person name="Cullen D."/>
            <person name="De Vries R."/>
            <person name="Hainaut M."/>
            <person name="Hatakka A."/>
            <person name="Henrissat B."/>
            <person name="Hilden K."/>
            <person name="Kuo R."/>
            <person name="Labutti K."/>
            <person name="Lipzen A."/>
            <person name="Makela M.R."/>
            <person name="Sandor L."/>
            <person name="Spatafora J.W."/>
            <person name="Grigoriev I.V."/>
            <person name="Hibbett D.S."/>
        </authorList>
    </citation>
    <scope>NUCLEOTIDE SEQUENCE [LARGE SCALE GENOMIC DNA]</scope>
    <source>
        <strain evidence="1 2">3A-2</strain>
    </source>
</reference>
<gene>
    <name evidence="1" type="ORF">OBBRIDRAFT_721352</name>
</gene>
<name>A0A8E2DT26_9APHY</name>
<dbReference type="SUPFAM" id="SSF53474">
    <property type="entry name" value="alpha/beta-Hydrolases"/>
    <property type="match status" value="1"/>
</dbReference>
<protein>
    <submittedName>
        <fullName evidence="1">Uncharacterized protein</fullName>
    </submittedName>
</protein>
<evidence type="ECO:0000313" key="1">
    <source>
        <dbReference type="EMBL" id="OCH95099.1"/>
    </source>
</evidence>
<dbReference type="Proteomes" id="UP000250043">
    <property type="component" value="Unassembled WGS sequence"/>
</dbReference>
<dbReference type="OrthoDB" id="190201at2759"/>
<accession>A0A8E2DT26</accession>
<evidence type="ECO:0000313" key="2">
    <source>
        <dbReference type="Proteomes" id="UP000250043"/>
    </source>
</evidence>
<proteinExistence type="predicted"/>
<dbReference type="Gene3D" id="3.40.50.1820">
    <property type="entry name" value="alpha/beta hydrolase"/>
    <property type="match status" value="1"/>
</dbReference>